<evidence type="ECO:0000313" key="14">
    <source>
        <dbReference type="Proteomes" id="UP000046392"/>
    </source>
</evidence>
<dbReference type="InterPro" id="IPR033695">
    <property type="entry name" value="POLO_box_2"/>
</dbReference>
<dbReference type="GO" id="GO:0005524">
    <property type="term" value="F:ATP binding"/>
    <property type="evidence" value="ECO:0007669"/>
    <property type="project" value="UniProtKB-UniRule"/>
</dbReference>
<dbReference type="Gene3D" id="1.10.510.10">
    <property type="entry name" value="Transferase(Phosphotransferase) domain 1"/>
    <property type="match status" value="1"/>
</dbReference>
<comment type="catalytic activity">
    <reaction evidence="8">
        <text>L-seryl-[protein] + ATP = O-phospho-L-seryl-[protein] + ADP + H(+)</text>
        <dbReference type="Rhea" id="RHEA:17989"/>
        <dbReference type="Rhea" id="RHEA-COMP:9863"/>
        <dbReference type="Rhea" id="RHEA-COMP:11604"/>
        <dbReference type="ChEBI" id="CHEBI:15378"/>
        <dbReference type="ChEBI" id="CHEBI:29999"/>
        <dbReference type="ChEBI" id="CHEBI:30616"/>
        <dbReference type="ChEBI" id="CHEBI:83421"/>
        <dbReference type="ChEBI" id="CHEBI:456216"/>
        <dbReference type="EC" id="2.7.11.21"/>
    </reaction>
</comment>
<dbReference type="SUPFAM" id="SSF82615">
    <property type="entry name" value="Polo-box domain"/>
    <property type="match status" value="2"/>
</dbReference>
<evidence type="ECO:0000259" key="13">
    <source>
        <dbReference type="PROSITE" id="PS50078"/>
    </source>
</evidence>
<evidence type="ECO:0000256" key="9">
    <source>
        <dbReference type="PROSITE-ProRule" id="PRU10141"/>
    </source>
</evidence>
<evidence type="ECO:0000256" key="6">
    <source>
        <dbReference type="ARBA" id="ARBA00022840"/>
    </source>
</evidence>
<dbReference type="InterPro" id="IPR033701">
    <property type="entry name" value="POLO_box_1"/>
</dbReference>
<evidence type="ECO:0000259" key="12">
    <source>
        <dbReference type="PROSITE" id="PS50011"/>
    </source>
</evidence>
<dbReference type="Pfam" id="PF00659">
    <property type="entry name" value="POLO_box"/>
    <property type="match status" value="2"/>
</dbReference>
<keyword evidence="1 10" id="KW-0723">Serine/threonine-protein kinase</keyword>
<dbReference type="InterPro" id="IPR017441">
    <property type="entry name" value="Protein_kinase_ATP_BS"/>
</dbReference>
<keyword evidence="6 9" id="KW-0067">ATP-binding</keyword>
<dbReference type="GO" id="GO:0000776">
    <property type="term" value="C:kinetochore"/>
    <property type="evidence" value="ECO:0007669"/>
    <property type="project" value="TreeGrafter"/>
</dbReference>
<evidence type="ECO:0000256" key="11">
    <source>
        <dbReference type="SAM" id="MobiDB-lite"/>
    </source>
</evidence>
<dbReference type="PROSITE" id="PS00108">
    <property type="entry name" value="PROTEIN_KINASE_ST"/>
    <property type="match status" value="1"/>
</dbReference>
<evidence type="ECO:0000256" key="3">
    <source>
        <dbReference type="ARBA" id="ARBA00022737"/>
    </source>
</evidence>
<evidence type="ECO:0000256" key="8">
    <source>
        <dbReference type="ARBA" id="ARBA00048347"/>
    </source>
</evidence>
<feature type="domain" description="POLO box" evidence="13">
    <location>
        <begin position="416"/>
        <end position="494"/>
    </location>
</feature>
<evidence type="ECO:0000256" key="5">
    <source>
        <dbReference type="ARBA" id="ARBA00022777"/>
    </source>
</evidence>
<keyword evidence="4 9" id="KW-0547">Nucleotide-binding</keyword>
<dbReference type="InterPro" id="IPR000959">
    <property type="entry name" value="POLO_box_dom"/>
</dbReference>
<dbReference type="PROSITE" id="PS50011">
    <property type="entry name" value="PROTEIN_KINASE_DOM"/>
    <property type="match status" value="1"/>
</dbReference>
<feature type="compositionally biased region" description="Basic and acidic residues" evidence="11">
    <location>
        <begin position="314"/>
        <end position="324"/>
    </location>
</feature>
<dbReference type="PROSITE" id="PS00107">
    <property type="entry name" value="PROTEIN_KINASE_ATP"/>
    <property type="match status" value="1"/>
</dbReference>
<dbReference type="STRING" id="174720.A0A0N5BIZ0"/>
<dbReference type="InterPro" id="IPR011009">
    <property type="entry name" value="Kinase-like_dom_sf"/>
</dbReference>
<dbReference type="GO" id="GO:0005737">
    <property type="term" value="C:cytoplasm"/>
    <property type="evidence" value="ECO:0007669"/>
    <property type="project" value="TreeGrafter"/>
</dbReference>
<keyword evidence="5 10" id="KW-0418">Kinase</keyword>
<name>A0A0N5BIZ0_STREA</name>
<dbReference type="InterPro" id="IPR036947">
    <property type="entry name" value="POLO_box_dom_sf"/>
</dbReference>
<comment type="similarity">
    <text evidence="10">Belongs to the protein kinase superfamily. Ser/Thr protein kinase family. CDC5/Polo subfamily.</text>
</comment>
<evidence type="ECO:0000256" key="10">
    <source>
        <dbReference type="RuleBase" id="RU361162"/>
    </source>
</evidence>
<feature type="domain" description="Protein kinase" evidence="12">
    <location>
        <begin position="24"/>
        <end position="273"/>
    </location>
</feature>
<evidence type="ECO:0000313" key="15">
    <source>
        <dbReference type="WBParaSite" id="SPAL_0000591900.1"/>
    </source>
</evidence>
<dbReference type="InterPro" id="IPR000719">
    <property type="entry name" value="Prot_kinase_dom"/>
</dbReference>
<dbReference type="Gene3D" id="3.30.1120.30">
    <property type="entry name" value="POLO box domain"/>
    <property type="match status" value="2"/>
</dbReference>
<dbReference type="CDD" id="cd13118">
    <property type="entry name" value="POLO_box_1"/>
    <property type="match status" value="1"/>
</dbReference>
<dbReference type="Pfam" id="PF00069">
    <property type="entry name" value="Pkinase"/>
    <property type="match status" value="1"/>
</dbReference>
<feature type="domain" description="POLO box" evidence="13">
    <location>
        <begin position="517"/>
        <end position="599"/>
    </location>
</feature>
<dbReference type="Proteomes" id="UP000046392">
    <property type="component" value="Unplaced"/>
</dbReference>
<sequence length="620" mass="71664">MGDYKDFYGLFPEIIKDPVTGTQYSRGELLGSGGFGSCYLFTDLRNKKKYAGKVVMKSTINWKTSMIYQETSIQMSIRHPNILRMYRFFYLPTYVCMTLELCKETLRDVLKRLEVLDEPSCRFVLKEVACGISHLHEKQIIHRDIKPHNVFLTADMDVKIGDFGVAVRHENSTEKIYKASGTTRFFAPESIDNNGYSFGVDVWALGVTLYTMIVGHYPFDCRCTHVLFDKIKRCEYNLSLTVPAHTRDMIKTLLTPDPNKRPGIKGVLKHDYLSSENISKDHLLEYISKKPLDNANNQKDPHESNVMPLSRNESVPKEESDENRGTGNIFQEGLRFGVNLIKGRIVRKYYFDYTRENENVPEKERKLDIEKKSIFVLEKIKGTFFSFFSHFGKKKLISSSEMGSITSSPCGGPQHFVSRWIDLNKKYGLGYQLSDSSIGVFFNDDFHLIADGTMKKFQCIDKNGVREYFEDDQCPSELSRKFKVLKYFKRKFESNLLAEEPVKGQEEIKVTGDGIPILLKWKKDDKCICFVLLNGILQINFLDDNTKVIFSLPTESVTIIDKDNKLRNYWFKRLALDGWDEFTGEKMSYVEKVIDEWITLKRKYEDDDSAVPAKKPKSNK</sequence>
<dbReference type="GO" id="GO:0004674">
    <property type="term" value="F:protein serine/threonine kinase activity"/>
    <property type="evidence" value="ECO:0007669"/>
    <property type="project" value="UniProtKB-KW"/>
</dbReference>
<dbReference type="WBParaSite" id="SPAL_0000591900.1">
    <property type="protein sequence ID" value="SPAL_0000591900.1"/>
    <property type="gene ID" value="SPAL_0000591900"/>
</dbReference>
<dbReference type="InterPro" id="IPR008271">
    <property type="entry name" value="Ser/Thr_kinase_AS"/>
</dbReference>
<evidence type="ECO:0000256" key="4">
    <source>
        <dbReference type="ARBA" id="ARBA00022741"/>
    </source>
</evidence>
<reference evidence="15" key="1">
    <citation type="submission" date="2017-02" db="UniProtKB">
        <authorList>
            <consortium name="WormBaseParasite"/>
        </authorList>
    </citation>
    <scope>IDENTIFICATION</scope>
</reference>
<dbReference type="GO" id="GO:0000922">
    <property type="term" value="C:spindle pole"/>
    <property type="evidence" value="ECO:0007669"/>
    <property type="project" value="TreeGrafter"/>
</dbReference>
<dbReference type="FunFam" id="3.30.200.20:FF:000042">
    <property type="entry name" value="Aurora kinase A"/>
    <property type="match status" value="1"/>
</dbReference>
<dbReference type="GO" id="GO:0106310">
    <property type="term" value="F:protein serine kinase activity"/>
    <property type="evidence" value="ECO:0007669"/>
    <property type="project" value="RHEA"/>
</dbReference>
<dbReference type="PROSITE" id="PS50078">
    <property type="entry name" value="POLO_BOX"/>
    <property type="match status" value="2"/>
</dbReference>
<comment type="catalytic activity">
    <reaction evidence="7 10">
        <text>L-threonyl-[protein] + ATP = O-phospho-L-threonyl-[protein] + ADP + H(+)</text>
        <dbReference type="Rhea" id="RHEA:46608"/>
        <dbReference type="Rhea" id="RHEA-COMP:11060"/>
        <dbReference type="Rhea" id="RHEA-COMP:11605"/>
        <dbReference type="ChEBI" id="CHEBI:15378"/>
        <dbReference type="ChEBI" id="CHEBI:30013"/>
        <dbReference type="ChEBI" id="CHEBI:30616"/>
        <dbReference type="ChEBI" id="CHEBI:61977"/>
        <dbReference type="ChEBI" id="CHEBI:456216"/>
        <dbReference type="EC" id="2.7.11.21"/>
    </reaction>
</comment>
<dbReference type="SMART" id="SM00220">
    <property type="entry name" value="S_TKc"/>
    <property type="match status" value="1"/>
</dbReference>
<evidence type="ECO:0000256" key="7">
    <source>
        <dbReference type="ARBA" id="ARBA00047802"/>
    </source>
</evidence>
<dbReference type="GO" id="GO:0007052">
    <property type="term" value="P:mitotic spindle organization"/>
    <property type="evidence" value="ECO:0007669"/>
    <property type="project" value="TreeGrafter"/>
</dbReference>
<dbReference type="SUPFAM" id="SSF56112">
    <property type="entry name" value="Protein kinase-like (PK-like)"/>
    <property type="match status" value="1"/>
</dbReference>
<protein>
    <recommendedName>
        <fullName evidence="10">Serine/threonine-protein kinase PLK</fullName>
        <ecNumber evidence="10">2.7.11.21</ecNumber>
    </recommendedName>
    <alternativeName>
        <fullName evidence="10">Polo-like kinase</fullName>
    </alternativeName>
</protein>
<keyword evidence="14" id="KW-1185">Reference proteome</keyword>
<keyword evidence="2 10" id="KW-0808">Transferase</keyword>
<evidence type="ECO:0000256" key="2">
    <source>
        <dbReference type="ARBA" id="ARBA00022679"/>
    </source>
</evidence>
<dbReference type="GO" id="GO:0005634">
    <property type="term" value="C:nucleus"/>
    <property type="evidence" value="ECO:0007669"/>
    <property type="project" value="TreeGrafter"/>
</dbReference>
<feature type="binding site" evidence="9">
    <location>
        <position position="57"/>
    </location>
    <ligand>
        <name>ATP</name>
        <dbReference type="ChEBI" id="CHEBI:30616"/>
    </ligand>
</feature>
<dbReference type="PANTHER" id="PTHR24345">
    <property type="entry name" value="SERINE/THREONINE-PROTEIN KINASE PLK"/>
    <property type="match status" value="1"/>
</dbReference>
<dbReference type="PANTHER" id="PTHR24345:SF0">
    <property type="entry name" value="CELL CYCLE SERINE_THREONINE-PROTEIN KINASE CDC5_MSD2"/>
    <property type="match status" value="1"/>
</dbReference>
<proteinExistence type="inferred from homology"/>
<organism evidence="14 15">
    <name type="scientific">Strongyloides papillosus</name>
    <name type="common">Intestinal threadworm</name>
    <dbReference type="NCBI Taxonomy" id="174720"/>
    <lineage>
        <taxon>Eukaryota</taxon>
        <taxon>Metazoa</taxon>
        <taxon>Ecdysozoa</taxon>
        <taxon>Nematoda</taxon>
        <taxon>Chromadorea</taxon>
        <taxon>Rhabditida</taxon>
        <taxon>Tylenchina</taxon>
        <taxon>Panagrolaimomorpha</taxon>
        <taxon>Strongyloidoidea</taxon>
        <taxon>Strongyloididae</taxon>
        <taxon>Strongyloides</taxon>
    </lineage>
</organism>
<dbReference type="AlphaFoldDB" id="A0A0N5BIZ0"/>
<keyword evidence="3" id="KW-0677">Repeat</keyword>
<accession>A0A0N5BIZ0</accession>
<feature type="region of interest" description="Disordered" evidence="11">
    <location>
        <begin position="292"/>
        <end position="326"/>
    </location>
</feature>
<evidence type="ECO:0000256" key="1">
    <source>
        <dbReference type="ARBA" id="ARBA00022527"/>
    </source>
</evidence>
<dbReference type="CDD" id="cd13117">
    <property type="entry name" value="POLO_box_2"/>
    <property type="match status" value="1"/>
</dbReference>
<dbReference type="EC" id="2.7.11.21" evidence="10"/>